<evidence type="ECO:0000313" key="2">
    <source>
        <dbReference type="EMBL" id="MFC6085448.1"/>
    </source>
</evidence>
<evidence type="ECO:0008006" key="4">
    <source>
        <dbReference type="Google" id="ProtNLM"/>
    </source>
</evidence>
<gene>
    <name evidence="2" type="ORF">ACFP1K_30070</name>
</gene>
<reference evidence="3" key="1">
    <citation type="journal article" date="2019" name="Int. J. Syst. Evol. Microbiol.">
        <title>The Global Catalogue of Microorganisms (GCM) 10K type strain sequencing project: providing services to taxonomists for standard genome sequencing and annotation.</title>
        <authorList>
            <consortium name="The Broad Institute Genomics Platform"/>
            <consortium name="The Broad Institute Genome Sequencing Center for Infectious Disease"/>
            <person name="Wu L."/>
            <person name="Ma J."/>
        </authorList>
    </citation>
    <scope>NUCLEOTIDE SEQUENCE [LARGE SCALE GENOMIC DNA]</scope>
    <source>
        <strain evidence="3">JCM 30346</strain>
    </source>
</reference>
<keyword evidence="1" id="KW-0812">Transmembrane</keyword>
<keyword evidence="1" id="KW-0472">Membrane</keyword>
<sequence>MSHPSYLKPDGSIGIRLLEASVNRRTDPRAWLYIVDHINPGTRVARRFEIRNTSSAPQRVKVYPGAAEIRRHTFVATPDRNANELSSWISVDRSEMLVPPNSRIQLKAMINIPESATKGERYGAIWAEVASPELGPGSGGNVQMINRVGIRVYLDVGPGGDPPSDFRIEQLTPGRTEAGMPVVKAAVKNTGERALDLIGRLWLSDGPGGLNAGPFPARVGTTIEPGGSAPVMVMLDERLPDGPWRVRLALESGRIKHEVTGTLTFPRKSAAWGLPAILDSFNPWILGAIGLLVILAAALFLLARGTRRRVPWRSDTGGDLERTGGS</sequence>
<evidence type="ECO:0000256" key="1">
    <source>
        <dbReference type="SAM" id="Phobius"/>
    </source>
</evidence>
<dbReference type="RefSeq" id="WP_380759594.1">
    <property type="nucleotide sequence ID" value="NZ_JBHSRF010000062.1"/>
</dbReference>
<keyword evidence="3" id="KW-1185">Reference proteome</keyword>
<evidence type="ECO:0000313" key="3">
    <source>
        <dbReference type="Proteomes" id="UP001596137"/>
    </source>
</evidence>
<proteinExistence type="predicted"/>
<protein>
    <recommendedName>
        <fullName evidence="4">Peptidase</fullName>
    </recommendedName>
</protein>
<comment type="caution">
    <text evidence="2">The sequence shown here is derived from an EMBL/GenBank/DDBJ whole genome shotgun (WGS) entry which is preliminary data.</text>
</comment>
<dbReference type="EMBL" id="JBHSRF010000062">
    <property type="protein sequence ID" value="MFC6085448.1"/>
    <property type="molecule type" value="Genomic_DNA"/>
</dbReference>
<dbReference type="Proteomes" id="UP001596137">
    <property type="component" value="Unassembled WGS sequence"/>
</dbReference>
<accession>A0ABW1NR21</accession>
<feature type="transmembrane region" description="Helical" evidence="1">
    <location>
        <begin position="284"/>
        <end position="303"/>
    </location>
</feature>
<organism evidence="2 3">
    <name type="scientific">Sphaerisporangium aureirubrum</name>
    <dbReference type="NCBI Taxonomy" id="1544736"/>
    <lineage>
        <taxon>Bacteria</taxon>
        <taxon>Bacillati</taxon>
        <taxon>Actinomycetota</taxon>
        <taxon>Actinomycetes</taxon>
        <taxon>Streptosporangiales</taxon>
        <taxon>Streptosporangiaceae</taxon>
        <taxon>Sphaerisporangium</taxon>
    </lineage>
</organism>
<name>A0ABW1NR21_9ACTN</name>
<keyword evidence="1" id="KW-1133">Transmembrane helix</keyword>